<dbReference type="PANTHER" id="PTHR43649">
    <property type="entry name" value="ARABINOSE-BINDING PROTEIN-RELATED"/>
    <property type="match status" value="1"/>
</dbReference>
<dbReference type="InterPro" id="IPR050490">
    <property type="entry name" value="Bact_solute-bd_prot1"/>
</dbReference>
<evidence type="ECO:0000256" key="1">
    <source>
        <dbReference type="ARBA" id="ARBA00004196"/>
    </source>
</evidence>
<comment type="similarity">
    <text evidence="2">Belongs to the bacterial solute-binding protein 1 family.</text>
</comment>
<evidence type="ECO:0000313" key="6">
    <source>
        <dbReference type="Proteomes" id="UP000662814"/>
    </source>
</evidence>
<dbReference type="Pfam" id="PF01547">
    <property type="entry name" value="SBP_bac_1"/>
    <property type="match status" value="1"/>
</dbReference>
<dbReference type="InterPro" id="IPR006059">
    <property type="entry name" value="SBP"/>
</dbReference>
<dbReference type="Gene3D" id="3.40.190.10">
    <property type="entry name" value="Periplasmic binding protein-like II"/>
    <property type="match status" value="2"/>
</dbReference>
<dbReference type="InterPro" id="IPR006311">
    <property type="entry name" value="TAT_signal"/>
</dbReference>
<dbReference type="PANTHER" id="PTHR43649:SF31">
    <property type="entry name" value="SN-GLYCEROL-3-PHOSPHATE-BINDING PERIPLASMIC PROTEIN UGPB"/>
    <property type="match status" value="1"/>
</dbReference>
<evidence type="ECO:0000256" key="4">
    <source>
        <dbReference type="ARBA" id="ARBA00022729"/>
    </source>
</evidence>
<sequence>MNIENVSVNRRNILRGAVAAAVLIPFSTTLASCAAGGGGGGGGGAKGEVSADNPFGLATDTKIDAVVFDGGYGTDYAEFAAKILEKNHEGVTAKVSASTQIGQELQPRFVGGNPPDLVDNSGAGNIGFNTILDQLEDLTDVIDANNLEGDKIRDTLYGGVMEPGTFGDKFAALNYVMTIYGLWYSKSLFDENGWEAPTTWADLKDLGAKAKEQDKYLFLWGKEAATYYQTLAIGSAIKQGGDEVRLALENLEDGCWSKPAVQDVFNAMKEIIDAGYIKPGGSGTQFTQAQSQWSLDQSAILYPSGSWIENEMKDQTKDGFDMVGIPEPSVDGNGKMPAEAIHSEAGEPFIVPSQGKNVAGGKELLRVMLSKESATNFAKEKLAPPIVSGVVPEDGFGSTALVSQTNMLDAAGENVFTFRFVNLYGMNQDQLPIWNSFLDGKMSVGDLTKKLQGLTDNIRNDDSVDKIEVK</sequence>
<evidence type="ECO:0000256" key="3">
    <source>
        <dbReference type="ARBA" id="ARBA00022448"/>
    </source>
</evidence>
<evidence type="ECO:0000256" key="2">
    <source>
        <dbReference type="ARBA" id="ARBA00008520"/>
    </source>
</evidence>
<organism evidence="5 6">
    <name type="scientific">Paramicrobacterium chengjingii</name>
    <dbReference type="NCBI Taxonomy" id="2769067"/>
    <lineage>
        <taxon>Bacteria</taxon>
        <taxon>Bacillati</taxon>
        <taxon>Actinomycetota</taxon>
        <taxon>Actinomycetes</taxon>
        <taxon>Micrococcales</taxon>
        <taxon>Microbacteriaceae</taxon>
        <taxon>Paramicrobacterium</taxon>
    </lineage>
</organism>
<keyword evidence="3" id="KW-0813">Transport</keyword>
<dbReference type="RefSeq" id="WP_166984771.1">
    <property type="nucleotide sequence ID" value="NZ_CP061169.1"/>
</dbReference>
<name>A0ABX6YJZ6_9MICO</name>
<keyword evidence="4" id="KW-0732">Signal</keyword>
<dbReference type="PROSITE" id="PS51318">
    <property type="entry name" value="TAT"/>
    <property type="match status" value="1"/>
</dbReference>
<evidence type="ECO:0000313" key="5">
    <source>
        <dbReference type="EMBL" id="QPZ39093.1"/>
    </source>
</evidence>
<protein>
    <submittedName>
        <fullName evidence="5">N-acetylglucosamine/diacetylchitobiose ABC transporter substrate-binding protein</fullName>
    </submittedName>
</protein>
<dbReference type="SUPFAM" id="SSF53850">
    <property type="entry name" value="Periplasmic binding protein-like II"/>
    <property type="match status" value="1"/>
</dbReference>
<comment type="subcellular location">
    <subcellularLocation>
        <location evidence="1">Cell envelope</location>
    </subcellularLocation>
</comment>
<accession>A0ABX6YJZ6</accession>
<dbReference type="NCBIfam" id="TIGR03851">
    <property type="entry name" value="chitin_NgcE"/>
    <property type="match status" value="1"/>
</dbReference>
<dbReference type="EMBL" id="CP061169">
    <property type="protein sequence ID" value="QPZ39093.1"/>
    <property type="molecule type" value="Genomic_DNA"/>
</dbReference>
<proteinExistence type="inferred from homology"/>
<keyword evidence="6" id="KW-1185">Reference proteome</keyword>
<gene>
    <name evidence="5" type="primary">ngcE</name>
    <name evidence="5" type="ORF">HCR76_03155</name>
</gene>
<reference evidence="5 6" key="1">
    <citation type="submission" date="2020-12" db="EMBL/GenBank/DDBJ databases">
        <title>Microbacterium sp. HY060.</title>
        <authorList>
            <person name="Zhou J."/>
        </authorList>
    </citation>
    <scope>NUCLEOTIDE SEQUENCE [LARGE SCALE GENOMIC DNA]</scope>
    <source>
        <strain evidence="5 6">HY60</strain>
    </source>
</reference>
<dbReference type="Proteomes" id="UP000662814">
    <property type="component" value="Chromosome"/>
</dbReference>
<dbReference type="InterPro" id="IPR022386">
    <property type="entry name" value="Chitin_NgcE"/>
</dbReference>